<feature type="domain" description="Major facilitator superfamily (MFS) profile" evidence="11">
    <location>
        <begin position="27"/>
        <end position="435"/>
    </location>
</feature>
<feature type="transmembrane region" description="Helical" evidence="10">
    <location>
        <begin position="63"/>
        <end position="87"/>
    </location>
</feature>
<accession>A0A7D5EYX7</accession>
<feature type="transmembrane region" description="Helical" evidence="10">
    <location>
        <begin position="253"/>
        <end position="270"/>
    </location>
</feature>
<feature type="transmembrane region" description="Helical" evidence="10">
    <location>
        <begin position="384"/>
        <end position="407"/>
    </location>
</feature>
<dbReference type="Gene3D" id="1.20.1250.20">
    <property type="entry name" value="MFS general substrate transporter like domains"/>
    <property type="match status" value="2"/>
</dbReference>
<evidence type="ECO:0000256" key="6">
    <source>
        <dbReference type="ARBA" id="ARBA00022847"/>
    </source>
</evidence>
<dbReference type="SUPFAM" id="SSF103473">
    <property type="entry name" value="MFS general substrate transporter"/>
    <property type="match status" value="1"/>
</dbReference>
<feature type="transmembrane region" description="Helical" evidence="10">
    <location>
        <begin position="199"/>
        <end position="218"/>
    </location>
</feature>
<proteinExistence type="inferred from homology"/>
<dbReference type="PROSITE" id="PS00216">
    <property type="entry name" value="SUGAR_TRANSPORT_1"/>
    <property type="match status" value="1"/>
</dbReference>
<evidence type="ECO:0000313" key="13">
    <source>
        <dbReference type="Proteomes" id="UP000509638"/>
    </source>
</evidence>
<evidence type="ECO:0000256" key="8">
    <source>
        <dbReference type="ARBA" id="ARBA00023136"/>
    </source>
</evidence>
<feature type="transmembrane region" description="Helical" evidence="10">
    <location>
        <begin position="122"/>
        <end position="143"/>
    </location>
</feature>
<dbReference type="GO" id="GO:0005886">
    <property type="term" value="C:plasma membrane"/>
    <property type="evidence" value="ECO:0007669"/>
    <property type="project" value="UniProtKB-SubCell"/>
</dbReference>
<gene>
    <name evidence="12" type="ORF">HW566_14015</name>
</gene>
<dbReference type="PROSITE" id="PS50850">
    <property type="entry name" value="MFS"/>
    <property type="match status" value="1"/>
</dbReference>
<dbReference type="Pfam" id="PF07690">
    <property type="entry name" value="MFS_1"/>
    <property type="match status" value="1"/>
</dbReference>
<sequence>MTSSPHTVSETAAEAAERPARKGQARNLLAGTVGHFVEWYDWYVYGLLAAVFSSQIFPSDSPFASLMAAFLTYAIGFIIRPLSGIILSPLADRYGRRRILSLAVSGMALGALIIGLTPPFAAVGYLAPIMFVVARILQGISAGTEGQSAIAFMVEHAPADRRGLFGSFTNMASGLATLAATAAAAIVTSAFAPDVLASWGWRIPFIVGGILGVVGLVLRARSDESPEFEASAMADQKSAPKKLLELLRNHPKAIVQTAALSAPAVAYYTWATFLPTYANLTSGRDLSSTLAGSVIGLALLVIVVPTCGYLSDRLGRRKIFPIVGATGMIVLFFPLLLLLQTPGFWVYVLVAASGWVVLGIWQSVYPTIQAELFPAAVRVSGIGFAHQIVIAVFGGTAPLIAAAFVGAGNPMGVAVYMIVVVTLCLIVYLTLPETGSRAPQATVSATDSISVVVDDPDIPMPDVRRRRDTAGVRGRRAAATEQ</sequence>
<feature type="transmembrane region" description="Helical" evidence="10">
    <location>
        <begin position="290"/>
        <end position="310"/>
    </location>
</feature>
<feature type="transmembrane region" description="Helical" evidence="10">
    <location>
        <begin position="413"/>
        <end position="431"/>
    </location>
</feature>
<keyword evidence="7 10" id="KW-1133">Transmembrane helix</keyword>
<organism evidence="12 13">
    <name type="scientific">Microbacterium oleivorans</name>
    <dbReference type="NCBI Taxonomy" id="273677"/>
    <lineage>
        <taxon>Bacteria</taxon>
        <taxon>Bacillati</taxon>
        <taxon>Actinomycetota</taxon>
        <taxon>Actinomycetes</taxon>
        <taxon>Micrococcales</taxon>
        <taxon>Microbacteriaceae</taxon>
        <taxon>Microbacterium</taxon>
    </lineage>
</organism>
<keyword evidence="8 10" id="KW-0472">Membrane</keyword>
<dbReference type="PROSITE" id="PS00217">
    <property type="entry name" value="SUGAR_TRANSPORT_2"/>
    <property type="match status" value="1"/>
</dbReference>
<evidence type="ECO:0000256" key="2">
    <source>
        <dbReference type="ARBA" id="ARBA00008240"/>
    </source>
</evidence>
<dbReference type="PANTHER" id="PTHR43528">
    <property type="entry name" value="ALPHA-KETOGLUTARATE PERMEASE"/>
    <property type="match status" value="1"/>
</dbReference>
<feature type="transmembrane region" description="Helical" evidence="10">
    <location>
        <begin position="344"/>
        <end position="364"/>
    </location>
</feature>
<name>A0A7D5EYX7_9MICO</name>
<evidence type="ECO:0000256" key="7">
    <source>
        <dbReference type="ARBA" id="ARBA00022989"/>
    </source>
</evidence>
<evidence type="ECO:0000259" key="11">
    <source>
        <dbReference type="PROSITE" id="PS50850"/>
    </source>
</evidence>
<dbReference type="InterPro" id="IPR051084">
    <property type="entry name" value="H+-coupled_symporters"/>
</dbReference>
<dbReference type="PANTHER" id="PTHR43528:SF1">
    <property type="entry name" value="ALPHA-KETOGLUTARATE PERMEASE"/>
    <property type="match status" value="1"/>
</dbReference>
<comment type="similarity">
    <text evidence="2">Belongs to the major facilitator superfamily. Metabolite:H+ Symporter (MHS) family (TC 2.A.1.6) family.</text>
</comment>
<evidence type="ECO:0000256" key="1">
    <source>
        <dbReference type="ARBA" id="ARBA00004651"/>
    </source>
</evidence>
<feature type="transmembrane region" description="Helical" evidence="10">
    <location>
        <begin position="99"/>
        <end position="116"/>
    </location>
</feature>
<dbReference type="InterPro" id="IPR020846">
    <property type="entry name" value="MFS_dom"/>
</dbReference>
<dbReference type="AlphaFoldDB" id="A0A7D5EYX7"/>
<feature type="transmembrane region" description="Helical" evidence="10">
    <location>
        <begin position="319"/>
        <end position="338"/>
    </location>
</feature>
<dbReference type="Proteomes" id="UP000509638">
    <property type="component" value="Chromosome"/>
</dbReference>
<feature type="region of interest" description="Disordered" evidence="9">
    <location>
        <begin position="456"/>
        <end position="482"/>
    </location>
</feature>
<dbReference type="GO" id="GO:0015293">
    <property type="term" value="F:symporter activity"/>
    <property type="evidence" value="ECO:0007669"/>
    <property type="project" value="UniProtKB-KW"/>
</dbReference>
<evidence type="ECO:0000256" key="9">
    <source>
        <dbReference type="SAM" id="MobiDB-lite"/>
    </source>
</evidence>
<dbReference type="InterPro" id="IPR011701">
    <property type="entry name" value="MFS"/>
</dbReference>
<dbReference type="InterPro" id="IPR036259">
    <property type="entry name" value="MFS_trans_sf"/>
</dbReference>
<dbReference type="RefSeq" id="WP_178013865.1">
    <property type="nucleotide sequence ID" value="NZ_CP058316.1"/>
</dbReference>
<dbReference type="EMBL" id="CP058316">
    <property type="protein sequence ID" value="QLD12790.1"/>
    <property type="molecule type" value="Genomic_DNA"/>
</dbReference>
<protein>
    <submittedName>
        <fullName evidence="12">MFS transporter</fullName>
    </submittedName>
</protein>
<evidence type="ECO:0000256" key="3">
    <source>
        <dbReference type="ARBA" id="ARBA00022448"/>
    </source>
</evidence>
<reference evidence="12 13" key="1">
    <citation type="submission" date="2020-06" db="EMBL/GenBank/DDBJ databases">
        <authorList>
            <person name="Jo H."/>
        </authorList>
    </citation>
    <scope>NUCLEOTIDE SEQUENCE [LARGE SCALE GENOMIC DNA]</scope>
    <source>
        <strain evidence="12 13">I46</strain>
    </source>
</reference>
<evidence type="ECO:0000256" key="5">
    <source>
        <dbReference type="ARBA" id="ARBA00022692"/>
    </source>
</evidence>
<evidence type="ECO:0000313" key="12">
    <source>
        <dbReference type="EMBL" id="QLD12790.1"/>
    </source>
</evidence>
<keyword evidence="5 10" id="KW-0812">Transmembrane</keyword>
<feature type="transmembrane region" description="Helical" evidence="10">
    <location>
        <begin position="164"/>
        <end position="187"/>
    </location>
</feature>
<comment type="subcellular location">
    <subcellularLocation>
        <location evidence="1">Cell membrane</location>
        <topology evidence="1">Multi-pass membrane protein</topology>
    </subcellularLocation>
</comment>
<keyword evidence="6" id="KW-0769">Symport</keyword>
<dbReference type="InterPro" id="IPR005829">
    <property type="entry name" value="Sugar_transporter_CS"/>
</dbReference>
<keyword evidence="3" id="KW-0813">Transport</keyword>
<evidence type="ECO:0000256" key="4">
    <source>
        <dbReference type="ARBA" id="ARBA00022475"/>
    </source>
</evidence>
<keyword evidence="4" id="KW-1003">Cell membrane</keyword>
<evidence type="ECO:0000256" key="10">
    <source>
        <dbReference type="SAM" id="Phobius"/>
    </source>
</evidence>
<feature type="transmembrane region" description="Helical" evidence="10">
    <location>
        <begin position="39"/>
        <end position="57"/>
    </location>
</feature>